<dbReference type="InterPro" id="IPR011944">
    <property type="entry name" value="Steroid_delta5-4_isomerase"/>
</dbReference>
<feature type="domain" description="DUF4440" evidence="3">
    <location>
        <begin position="45"/>
        <end position="153"/>
    </location>
</feature>
<sequence length="180" mass="18832">MSSKRLALVAMAVALAACAQEGAQQAQEMEMSAGAMEDAAAAIDEMRGTWVQAYEAGDAATVAALYATDGVYAPASSDAASGRAAIEGMLTETMAMMVNRQLEVTQTEFGMSGELSYGLGTYTLTAEVEGEPYEANGTYLVVAKRQADGSWKIQAHVSTSDQPPLMEGGMMESGMMEEGN</sequence>
<evidence type="ECO:0000259" key="3">
    <source>
        <dbReference type="Pfam" id="PF14534"/>
    </source>
</evidence>
<name>A0AAE4ZAD4_9BACT</name>
<feature type="region of interest" description="Disordered" evidence="1">
    <location>
        <begin position="160"/>
        <end position="180"/>
    </location>
</feature>
<dbReference type="SUPFAM" id="SSF54427">
    <property type="entry name" value="NTF2-like"/>
    <property type="match status" value="1"/>
</dbReference>
<evidence type="ECO:0000256" key="2">
    <source>
        <dbReference type="SAM" id="SignalP"/>
    </source>
</evidence>
<protein>
    <submittedName>
        <fullName evidence="4">SgcJ/EcaC family oxidoreductase</fullName>
    </submittedName>
</protein>
<dbReference type="AlphaFoldDB" id="A0AAE4ZAD4"/>
<accession>A0AAE4ZAD4</accession>
<dbReference type="Pfam" id="PF14534">
    <property type="entry name" value="DUF4440"/>
    <property type="match status" value="1"/>
</dbReference>
<organism evidence="4 5">
    <name type="scientific">Candidatus Kutchimonas denitrificans</name>
    <dbReference type="NCBI Taxonomy" id="3056748"/>
    <lineage>
        <taxon>Bacteria</taxon>
        <taxon>Pseudomonadati</taxon>
        <taxon>Gemmatimonadota</taxon>
        <taxon>Gemmatimonadia</taxon>
        <taxon>Candidatus Palauibacterales</taxon>
        <taxon>Candidatus Palauibacteraceae</taxon>
        <taxon>Candidatus Kutchimonas</taxon>
    </lineage>
</organism>
<gene>
    <name evidence="4" type="ORF">GWO12_01265</name>
</gene>
<feature type="chain" id="PRO_5042231022" evidence="2">
    <location>
        <begin position="20"/>
        <end position="180"/>
    </location>
</feature>
<feature type="compositionally biased region" description="Low complexity" evidence="1">
    <location>
        <begin position="166"/>
        <end position="180"/>
    </location>
</feature>
<reference evidence="4 5" key="1">
    <citation type="submission" date="2020-01" db="EMBL/GenBank/DDBJ databases">
        <title>Genomes assembled from Gulf of Kutch pelagic sediment metagenomes.</title>
        <authorList>
            <person name="Chandrashekar M."/>
            <person name="Mahajan M.S."/>
            <person name="Dave K.J."/>
            <person name="Vatsa P."/>
            <person name="Nathani N.M."/>
        </authorList>
    </citation>
    <scope>NUCLEOTIDE SEQUENCE [LARGE SCALE GENOMIC DNA]</scope>
    <source>
        <strain evidence="4">KS3-K002</strain>
    </source>
</reference>
<evidence type="ECO:0000256" key="1">
    <source>
        <dbReference type="SAM" id="MobiDB-lite"/>
    </source>
</evidence>
<evidence type="ECO:0000313" key="5">
    <source>
        <dbReference type="Proteomes" id="UP000702544"/>
    </source>
</evidence>
<dbReference type="Proteomes" id="UP000702544">
    <property type="component" value="Unassembled WGS sequence"/>
</dbReference>
<dbReference type="EMBL" id="JAACAK010000010">
    <property type="protein sequence ID" value="NIR73735.1"/>
    <property type="molecule type" value="Genomic_DNA"/>
</dbReference>
<dbReference type="InterPro" id="IPR027843">
    <property type="entry name" value="DUF4440"/>
</dbReference>
<dbReference type="PROSITE" id="PS51257">
    <property type="entry name" value="PROKAR_LIPOPROTEIN"/>
    <property type="match status" value="1"/>
</dbReference>
<dbReference type="Gene3D" id="3.10.450.50">
    <property type="match status" value="1"/>
</dbReference>
<dbReference type="NCBIfam" id="TIGR02246">
    <property type="entry name" value="SgcJ/EcaC family oxidoreductase"/>
    <property type="match status" value="1"/>
</dbReference>
<dbReference type="InterPro" id="IPR032710">
    <property type="entry name" value="NTF2-like_dom_sf"/>
</dbReference>
<feature type="signal peptide" evidence="2">
    <location>
        <begin position="1"/>
        <end position="19"/>
    </location>
</feature>
<proteinExistence type="predicted"/>
<keyword evidence="2" id="KW-0732">Signal</keyword>
<comment type="caution">
    <text evidence="4">The sequence shown here is derived from an EMBL/GenBank/DDBJ whole genome shotgun (WGS) entry which is preliminary data.</text>
</comment>
<evidence type="ECO:0000313" key="4">
    <source>
        <dbReference type="EMBL" id="NIR73735.1"/>
    </source>
</evidence>